<accession>A0A1F5E816</accession>
<dbReference type="InterPro" id="IPR050832">
    <property type="entry name" value="Bact_Acetyltransf"/>
</dbReference>
<dbReference type="InterPro" id="IPR016181">
    <property type="entry name" value="Acyl_CoA_acyltransferase"/>
</dbReference>
<evidence type="ECO:0000313" key="5">
    <source>
        <dbReference type="Proteomes" id="UP000178583"/>
    </source>
</evidence>
<dbReference type="Gene3D" id="3.40.630.30">
    <property type="match status" value="1"/>
</dbReference>
<dbReference type="GO" id="GO:0016747">
    <property type="term" value="F:acyltransferase activity, transferring groups other than amino-acyl groups"/>
    <property type="evidence" value="ECO:0007669"/>
    <property type="project" value="InterPro"/>
</dbReference>
<gene>
    <name evidence="4" type="ORF">A2215_02325</name>
</gene>
<dbReference type="SUPFAM" id="SSF55729">
    <property type="entry name" value="Acyl-CoA N-acyltransferases (Nat)"/>
    <property type="match status" value="1"/>
</dbReference>
<dbReference type="InterPro" id="IPR000182">
    <property type="entry name" value="GNAT_dom"/>
</dbReference>
<dbReference type="AlphaFoldDB" id="A0A1F5E816"/>
<keyword evidence="2" id="KW-0012">Acyltransferase</keyword>
<dbReference type="STRING" id="1797472.A2215_02325"/>
<dbReference type="Pfam" id="PF00583">
    <property type="entry name" value="Acetyltransf_1"/>
    <property type="match status" value="1"/>
</dbReference>
<reference evidence="4 5" key="1">
    <citation type="journal article" date="2016" name="Nat. Commun.">
        <title>Thousands of microbial genomes shed light on interconnected biogeochemical processes in an aquifer system.</title>
        <authorList>
            <person name="Anantharaman K."/>
            <person name="Brown C.T."/>
            <person name="Hug L.A."/>
            <person name="Sharon I."/>
            <person name="Castelle C.J."/>
            <person name="Probst A.J."/>
            <person name="Thomas B.C."/>
            <person name="Singh A."/>
            <person name="Wilkins M.J."/>
            <person name="Karaoz U."/>
            <person name="Brodie E.L."/>
            <person name="Williams K.H."/>
            <person name="Hubbard S.S."/>
            <person name="Banfield J.F."/>
        </authorList>
    </citation>
    <scope>NUCLEOTIDE SEQUENCE [LARGE SCALE GENOMIC DNA]</scope>
</reference>
<evidence type="ECO:0000313" key="4">
    <source>
        <dbReference type="EMBL" id="OGD63532.1"/>
    </source>
</evidence>
<comment type="caution">
    <text evidence="4">The sequence shown here is derived from an EMBL/GenBank/DDBJ whole genome shotgun (WGS) entry which is preliminary data.</text>
</comment>
<sequence length="175" mass="19676">MQSGIIIEPISDETLRATARLYCDVWREPPWLETDWRVGEVAKMLDSIREERSGQVLVAVNGSVVGLSGGYPISREDLYEKSGIKFANFFPQATARVLYIAELATAIDYRGQGVGRKLTEGLIGWANGVGITRYVLRTHVEAHAPRHLYASLGFTETKIADADYPERTYWVRVDR</sequence>
<dbReference type="PROSITE" id="PS51186">
    <property type="entry name" value="GNAT"/>
    <property type="match status" value="1"/>
</dbReference>
<dbReference type="PANTHER" id="PTHR43877">
    <property type="entry name" value="AMINOALKYLPHOSPHONATE N-ACETYLTRANSFERASE-RELATED-RELATED"/>
    <property type="match status" value="1"/>
</dbReference>
<evidence type="ECO:0000259" key="3">
    <source>
        <dbReference type="PROSITE" id="PS51186"/>
    </source>
</evidence>
<keyword evidence="1" id="KW-0808">Transferase</keyword>
<dbReference type="EMBL" id="MEZY01000034">
    <property type="protein sequence ID" value="OGD63532.1"/>
    <property type="molecule type" value="Genomic_DNA"/>
</dbReference>
<organism evidence="4 5">
    <name type="scientific">Candidatus Berkelbacteria bacterium RIFOXYA2_FULL_43_10</name>
    <dbReference type="NCBI Taxonomy" id="1797472"/>
    <lineage>
        <taxon>Bacteria</taxon>
        <taxon>Candidatus Berkelbacteria</taxon>
    </lineage>
</organism>
<dbReference type="Proteomes" id="UP000178583">
    <property type="component" value="Unassembled WGS sequence"/>
</dbReference>
<feature type="domain" description="N-acetyltransferase" evidence="3">
    <location>
        <begin position="5"/>
        <end position="175"/>
    </location>
</feature>
<protein>
    <recommendedName>
        <fullName evidence="3">N-acetyltransferase domain-containing protein</fullName>
    </recommendedName>
</protein>
<dbReference type="CDD" id="cd04301">
    <property type="entry name" value="NAT_SF"/>
    <property type="match status" value="1"/>
</dbReference>
<evidence type="ECO:0000256" key="2">
    <source>
        <dbReference type="ARBA" id="ARBA00023315"/>
    </source>
</evidence>
<proteinExistence type="predicted"/>
<name>A0A1F5E816_9BACT</name>
<evidence type="ECO:0000256" key="1">
    <source>
        <dbReference type="ARBA" id="ARBA00022679"/>
    </source>
</evidence>